<dbReference type="GO" id="GO:0001836">
    <property type="term" value="P:release of cytochrome c from mitochondria"/>
    <property type="evidence" value="ECO:0007669"/>
    <property type="project" value="TreeGrafter"/>
</dbReference>
<dbReference type="InterPro" id="IPR002475">
    <property type="entry name" value="Bcl2-like"/>
</dbReference>
<feature type="transmembrane region" description="Helical" evidence="7">
    <location>
        <begin position="169"/>
        <end position="190"/>
    </location>
</feature>
<dbReference type="SMART" id="SM00337">
    <property type="entry name" value="BCL"/>
    <property type="match status" value="1"/>
</dbReference>
<evidence type="ECO:0000256" key="4">
    <source>
        <dbReference type="ARBA" id="ARBA00022703"/>
    </source>
</evidence>
<comment type="subcellular location">
    <subcellularLocation>
        <location evidence="1">Endomembrane system</location>
    </subcellularLocation>
</comment>
<dbReference type="PANTHER" id="PTHR11256:SF47">
    <property type="entry name" value="BCL-2-LIKE PROTEIN 10"/>
    <property type="match status" value="1"/>
</dbReference>
<dbReference type="CDD" id="cd06845">
    <property type="entry name" value="Bcl-2_like"/>
    <property type="match status" value="1"/>
</dbReference>
<dbReference type="InterPro" id="IPR046371">
    <property type="entry name" value="Bcl-2_BH1-3"/>
</dbReference>
<keyword evidence="6 7" id="KW-0472">Membrane</keyword>
<sequence length="192" mass="22226">MAPLEVCRTPNMSANRKTKNQEDRNARDLACDYIYYNKLGKEEFRMNTNVAATLRRIGREVEIRHQFILKNMCGKLDIRASSAHVTFRTVADEIFATGINWGRIVVLFCFAAEVAVFCGQQEIDVVENIVTWLSEYLSQRTLSEWIKKSGGWEAFSEQFKDVRDEREKFWWNSLLYTTLGLGTLAAVFYVKS</sequence>
<protein>
    <submittedName>
        <fullName evidence="9">Apoptosis regulator Bcl-2</fullName>
    </submittedName>
</protein>
<dbReference type="InterPro" id="IPR036834">
    <property type="entry name" value="Bcl-2-like_sf"/>
</dbReference>
<dbReference type="PANTHER" id="PTHR11256">
    <property type="entry name" value="BCL-2 RELATED"/>
    <property type="match status" value="1"/>
</dbReference>
<comment type="caution">
    <text evidence="9">The sequence shown here is derived from an EMBL/GenBank/DDBJ whole genome shotgun (WGS) entry which is preliminary data.</text>
</comment>
<name>A0AAD9Q1F3_ACRCE</name>
<feature type="domain" description="Bcl-2 Bcl-2 homology region 1-3" evidence="8">
    <location>
        <begin position="54"/>
        <end position="152"/>
    </location>
</feature>
<evidence type="ECO:0000313" key="9">
    <source>
        <dbReference type="EMBL" id="KAK2552883.1"/>
    </source>
</evidence>
<evidence type="ECO:0000256" key="3">
    <source>
        <dbReference type="ARBA" id="ARBA00022692"/>
    </source>
</evidence>
<dbReference type="InterPro" id="IPR026298">
    <property type="entry name" value="Bcl-2_fam"/>
</dbReference>
<dbReference type="EMBL" id="JARQWQ010000082">
    <property type="protein sequence ID" value="KAK2552883.1"/>
    <property type="molecule type" value="Genomic_DNA"/>
</dbReference>
<dbReference type="GO" id="GO:0051400">
    <property type="term" value="F:BH domain binding"/>
    <property type="evidence" value="ECO:0007669"/>
    <property type="project" value="TreeGrafter"/>
</dbReference>
<evidence type="ECO:0000259" key="8">
    <source>
        <dbReference type="SMART" id="SM00337"/>
    </source>
</evidence>
<evidence type="ECO:0000313" key="10">
    <source>
        <dbReference type="Proteomes" id="UP001249851"/>
    </source>
</evidence>
<dbReference type="GO" id="GO:0012505">
    <property type="term" value="C:endomembrane system"/>
    <property type="evidence" value="ECO:0007669"/>
    <property type="project" value="UniProtKB-SubCell"/>
</dbReference>
<dbReference type="Proteomes" id="UP001249851">
    <property type="component" value="Unassembled WGS sequence"/>
</dbReference>
<comment type="similarity">
    <text evidence="2">Belongs to the Bcl-2 family.</text>
</comment>
<reference evidence="9" key="2">
    <citation type="journal article" date="2023" name="Science">
        <title>Genomic signatures of disease resistance in endangered staghorn corals.</title>
        <authorList>
            <person name="Vollmer S.V."/>
            <person name="Selwyn J.D."/>
            <person name="Despard B.A."/>
            <person name="Roesel C.L."/>
        </authorList>
    </citation>
    <scope>NUCLEOTIDE SEQUENCE</scope>
    <source>
        <strain evidence="9">K2</strain>
    </source>
</reference>
<dbReference type="Gene3D" id="1.10.437.10">
    <property type="entry name" value="Blc2-like"/>
    <property type="match status" value="1"/>
</dbReference>
<dbReference type="AlphaFoldDB" id="A0AAD9Q1F3"/>
<dbReference type="GO" id="GO:0008630">
    <property type="term" value="P:intrinsic apoptotic signaling pathway in response to DNA damage"/>
    <property type="evidence" value="ECO:0007669"/>
    <property type="project" value="TreeGrafter"/>
</dbReference>
<keyword evidence="5 7" id="KW-1133">Transmembrane helix</keyword>
<accession>A0AAD9Q1F3</accession>
<dbReference type="GO" id="GO:0005741">
    <property type="term" value="C:mitochondrial outer membrane"/>
    <property type="evidence" value="ECO:0007669"/>
    <property type="project" value="TreeGrafter"/>
</dbReference>
<evidence type="ECO:0000256" key="7">
    <source>
        <dbReference type="SAM" id="Phobius"/>
    </source>
</evidence>
<evidence type="ECO:0000256" key="6">
    <source>
        <dbReference type="ARBA" id="ARBA00023136"/>
    </source>
</evidence>
<evidence type="ECO:0000256" key="5">
    <source>
        <dbReference type="ARBA" id="ARBA00022989"/>
    </source>
</evidence>
<dbReference type="GO" id="GO:0042981">
    <property type="term" value="P:regulation of apoptotic process"/>
    <property type="evidence" value="ECO:0007669"/>
    <property type="project" value="InterPro"/>
</dbReference>
<keyword evidence="3 7" id="KW-0812">Transmembrane</keyword>
<organism evidence="9 10">
    <name type="scientific">Acropora cervicornis</name>
    <name type="common">Staghorn coral</name>
    <dbReference type="NCBI Taxonomy" id="6130"/>
    <lineage>
        <taxon>Eukaryota</taxon>
        <taxon>Metazoa</taxon>
        <taxon>Cnidaria</taxon>
        <taxon>Anthozoa</taxon>
        <taxon>Hexacorallia</taxon>
        <taxon>Scleractinia</taxon>
        <taxon>Astrocoeniina</taxon>
        <taxon>Acroporidae</taxon>
        <taxon>Acropora</taxon>
    </lineage>
</organism>
<gene>
    <name evidence="9" type="ORF">P5673_025831</name>
</gene>
<proteinExistence type="inferred from homology"/>
<dbReference type="PROSITE" id="PS50062">
    <property type="entry name" value="BCL2_FAMILY"/>
    <property type="match status" value="1"/>
</dbReference>
<dbReference type="Pfam" id="PF00452">
    <property type="entry name" value="Bcl-2"/>
    <property type="match status" value="1"/>
</dbReference>
<evidence type="ECO:0000256" key="2">
    <source>
        <dbReference type="ARBA" id="ARBA00009458"/>
    </source>
</evidence>
<dbReference type="GO" id="GO:0097192">
    <property type="term" value="P:extrinsic apoptotic signaling pathway in absence of ligand"/>
    <property type="evidence" value="ECO:0007669"/>
    <property type="project" value="TreeGrafter"/>
</dbReference>
<dbReference type="PRINTS" id="PR01862">
    <property type="entry name" value="BCL2FAMILY"/>
</dbReference>
<keyword evidence="4" id="KW-0053">Apoptosis</keyword>
<reference evidence="9" key="1">
    <citation type="journal article" date="2023" name="G3 (Bethesda)">
        <title>Whole genome assembly and annotation of the endangered Caribbean coral Acropora cervicornis.</title>
        <authorList>
            <person name="Selwyn J.D."/>
            <person name="Vollmer S.V."/>
        </authorList>
    </citation>
    <scope>NUCLEOTIDE SEQUENCE</scope>
    <source>
        <strain evidence="9">K2</strain>
    </source>
</reference>
<evidence type="ECO:0000256" key="1">
    <source>
        <dbReference type="ARBA" id="ARBA00004308"/>
    </source>
</evidence>
<keyword evidence="10" id="KW-1185">Reference proteome</keyword>
<dbReference type="SUPFAM" id="SSF56854">
    <property type="entry name" value="Bcl-2 inhibitors of programmed cell death"/>
    <property type="match status" value="1"/>
</dbReference>